<proteinExistence type="predicted"/>
<dbReference type="EMBL" id="KQ253712">
    <property type="protein sequence ID" value="KNC69694.1"/>
    <property type="molecule type" value="Genomic_DNA"/>
</dbReference>
<dbReference type="PANTHER" id="PTHR32440">
    <property type="entry name" value="PHOSPHATASE DCR2-RELATED-RELATED"/>
    <property type="match status" value="1"/>
</dbReference>
<evidence type="ECO:0000313" key="3">
    <source>
        <dbReference type="Proteomes" id="UP000054560"/>
    </source>
</evidence>
<feature type="signal peptide" evidence="1">
    <location>
        <begin position="1"/>
        <end position="24"/>
    </location>
</feature>
<dbReference type="RefSeq" id="XP_014143596.1">
    <property type="nucleotide sequence ID" value="XM_014288121.1"/>
</dbReference>
<dbReference type="STRING" id="667725.A0A0L0EZ76"/>
<dbReference type="Gene3D" id="3.60.21.10">
    <property type="match status" value="1"/>
</dbReference>
<dbReference type="GO" id="GO:0016788">
    <property type="term" value="F:hydrolase activity, acting on ester bonds"/>
    <property type="evidence" value="ECO:0007669"/>
    <property type="project" value="TreeGrafter"/>
</dbReference>
<dbReference type="AlphaFoldDB" id="A0A0L0EZ76"/>
<feature type="non-terminal residue" evidence="2">
    <location>
        <position position="125"/>
    </location>
</feature>
<accession>A0A0L0EZ76</accession>
<evidence type="ECO:0000256" key="1">
    <source>
        <dbReference type="SAM" id="SignalP"/>
    </source>
</evidence>
<dbReference type="GO" id="GO:0005737">
    <property type="term" value="C:cytoplasm"/>
    <property type="evidence" value="ECO:0007669"/>
    <property type="project" value="TreeGrafter"/>
</dbReference>
<keyword evidence="1" id="KW-0732">Signal</keyword>
<dbReference type="PANTHER" id="PTHR32440:SF11">
    <property type="entry name" value="METALLOPHOSPHOESTERASE DOMAIN-CONTAINING PROTEIN"/>
    <property type="match status" value="1"/>
</dbReference>
<dbReference type="GeneID" id="25918293"/>
<dbReference type="InterPro" id="IPR029052">
    <property type="entry name" value="Metallo-depent_PP-like"/>
</dbReference>
<dbReference type="OrthoDB" id="783096at2759"/>
<feature type="chain" id="PRO_5005538515" evidence="1">
    <location>
        <begin position="25"/>
        <end position="125"/>
    </location>
</feature>
<dbReference type="SUPFAM" id="SSF56300">
    <property type="entry name" value="Metallo-dependent phosphatases"/>
    <property type="match status" value="1"/>
</dbReference>
<reference evidence="2 3" key="1">
    <citation type="submission" date="2011-02" db="EMBL/GenBank/DDBJ databases">
        <title>The Genome Sequence of Sphaeroforma arctica JP610.</title>
        <authorList>
            <consortium name="The Broad Institute Genome Sequencing Platform"/>
            <person name="Russ C."/>
            <person name="Cuomo C."/>
            <person name="Young S.K."/>
            <person name="Zeng Q."/>
            <person name="Gargeya S."/>
            <person name="Alvarado L."/>
            <person name="Berlin A."/>
            <person name="Chapman S.B."/>
            <person name="Chen Z."/>
            <person name="Freedman E."/>
            <person name="Gellesch M."/>
            <person name="Goldberg J."/>
            <person name="Griggs A."/>
            <person name="Gujja S."/>
            <person name="Heilman E."/>
            <person name="Heiman D."/>
            <person name="Howarth C."/>
            <person name="Mehta T."/>
            <person name="Neiman D."/>
            <person name="Pearson M."/>
            <person name="Roberts A."/>
            <person name="Saif S."/>
            <person name="Shea T."/>
            <person name="Shenoy N."/>
            <person name="Sisk P."/>
            <person name="Stolte C."/>
            <person name="Sykes S."/>
            <person name="White J."/>
            <person name="Yandava C."/>
            <person name="Burger G."/>
            <person name="Gray M.W."/>
            <person name="Holland P.W.H."/>
            <person name="King N."/>
            <person name="Lang F.B.F."/>
            <person name="Roger A.J."/>
            <person name="Ruiz-Trillo I."/>
            <person name="Haas B."/>
            <person name="Nusbaum C."/>
            <person name="Birren B."/>
        </authorList>
    </citation>
    <scope>NUCLEOTIDE SEQUENCE [LARGE SCALE GENOMIC DNA]</scope>
    <source>
        <strain evidence="2 3">JP610</strain>
    </source>
</reference>
<name>A0A0L0EZ76_9EUKA</name>
<organism evidence="2 3">
    <name type="scientific">Sphaeroforma arctica JP610</name>
    <dbReference type="NCBI Taxonomy" id="667725"/>
    <lineage>
        <taxon>Eukaryota</taxon>
        <taxon>Ichthyosporea</taxon>
        <taxon>Ichthyophonida</taxon>
        <taxon>Sphaeroforma</taxon>
    </lineage>
</organism>
<protein>
    <submittedName>
        <fullName evidence="2">Uncharacterized protein</fullName>
    </submittedName>
</protein>
<dbReference type="eggNOG" id="KOG1432">
    <property type="taxonomic scope" value="Eukaryota"/>
</dbReference>
<dbReference type="Proteomes" id="UP000054560">
    <property type="component" value="Unassembled WGS sequence"/>
</dbReference>
<evidence type="ECO:0000313" key="2">
    <source>
        <dbReference type="EMBL" id="KNC69694.1"/>
    </source>
</evidence>
<keyword evidence="3" id="KW-1185">Reference proteome</keyword>
<gene>
    <name evidence="2" type="ORF">SARC_17789</name>
</gene>
<sequence>MKLSSVQCIALCTSIPFISSLITAQTVVNTQTHTHEPLYFDSNGTFKILQLADLHFGENAWEEWGPEQDLKSINSMRAVLALESPSFVVFSGDQITDNNIISNQTLYWEMAVMVCVEMNIPWAMV</sequence>